<dbReference type="GO" id="GO:0016780">
    <property type="term" value="F:phosphotransferase activity, for other substituted phosphate groups"/>
    <property type="evidence" value="ECO:0007669"/>
    <property type="project" value="InterPro"/>
</dbReference>
<dbReference type="GO" id="GO:0009103">
    <property type="term" value="P:lipopolysaccharide biosynthetic process"/>
    <property type="evidence" value="ECO:0007669"/>
    <property type="project" value="TreeGrafter"/>
</dbReference>
<comment type="cofactor">
    <cofactor evidence="7">
        <name>Mg(2+)</name>
        <dbReference type="ChEBI" id="CHEBI:18420"/>
    </cofactor>
</comment>
<evidence type="ECO:0000256" key="7">
    <source>
        <dbReference type="PIRSR" id="PIRSR600715-1"/>
    </source>
</evidence>
<reference evidence="9" key="1">
    <citation type="submission" date="2020-10" db="EMBL/GenBank/DDBJ databases">
        <authorList>
            <person name="Gilroy R."/>
        </authorList>
    </citation>
    <scope>NUCLEOTIDE SEQUENCE</scope>
    <source>
        <strain evidence="9">CHK152-2871</strain>
    </source>
</reference>
<comment type="caution">
    <text evidence="9">The sequence shown here is derived from an EMBL/GenBank/DDBJ whole genome shotgun (WGS) entry which is preliminary data.</text>
</comment>
<dbReference type="Proteomes" id="UP000886865">
    <property type="component" value="Unassembled WGS sequence"/>
</dbReference>
<keyword evidence="3 9" id="KW-0808">Transferase</keyword>
<organism evidence="9 10">
    <name type="scientific">Candidatus Galligastranaerophilus intestinavium</name>
    <dbReference type="NCBI Taxonomy" id="2840836"/>
    <lineage>
        <taxon>Bacteria</taxon>
        <taxon>Candidatus Galligastranaerophilus</taxon>
    </lineage>
</organism>
<evidence type="ECO:0000256" key="4">
    <source>
        <dbReference type="ARBA" id="ARBA00022692"/>
    </source>
</evidence>
<feature type="binding site" evidence="7">
    <location>
        <position position="159"/>
    </location>
    <ligand>
        <name>Mg(2+)</name>
        <dbReference type="ChEBI" id="CHEBI:18420"/>
    </ligand>
</feature>
<dbReference type="EMBL" id="DVJQ01000060">
    <property type="protein sequence ID" value="HIS74771.1"/>
    <property type="molecule type" value="Genomic_DNA"/>
</dbReference>
<dbReference type="Pfam" id="PF00953">
    <property type="entry name" value="Glycos_transf_4"/>
    <property type="match status" value="1"/>
</dbReference>
<accession>A0A9D1FJ35</accession>
<name>A0A9D1FJ35_9BACT</name>
<dbReference type="GO" id="GO:0044038">
    <property type="term" value="P:cell wall macromolecule biosynthetic process"/>
    <property type="evidence" value="ECO:0007669"/>
    <property type="project" value="TreeGrafter"/>
</dbReference>
<evidence type="ECO:0000256" key="2">
    <source>
        <dbReference type="ARBA" id="ARBA00022475"/>
    </source>
</evidence>
<evidence type="ECO:0000313" key="10">
    <source>
        <dbReference type="Proteomes" id="UP000886865"/>
    </source>
</evidence>
<feature type="transmembrane region" description="Helical" evidence="8">
    <location>
        <begin position="137"/>
        <end position="155"/>
    </location>
</feature>
<feature type="binding site" evidence="7">
    <location>
        <position position="221"/>
    </location>
    <ligand>
        <name>Mg(2+)</name>
        <dbReference type="ChEBI" id="CHEBI:18420"/>
    </ligand>
</feature>
<protein>
    <submittedName>
        <fullName evidence="9">Undecaprenyl/decaprenyl-phosphate alpha-N-acetylglucosaminyl 1-phosphate transferase</fullName>
    </submittedName>
</protein>
<evidence type="ECO:0000256" key="1">
    <source>
        <dbReference type="ARBA" id="ARBA00004651"/>
    </source>
</evidence>
<feature type="transmembrane region" description="Helical" evidence="8">
    <location>
        <begin position="323"/>
        <end position="340"/>
    </location>
</feature>
<feature type="transmembrane region" description="Helical" evidence="8">
    <location>
        <begin position="49"/>
        <end position="71"/>
    </location>
</feature>
<keyword evidence="7" id="KW-0460">Magnesium</keyword>
<dbReference type="PANTHER" id="PTHR22926">
    <property type="entry name" value="PHOSPHO-N-ACETYLMURAMOYL-PENTAPEPTIDE-TRANSFERASE"/>
    <property type="match status" value="1"/>
</dbReference>
<dbReference type="GO" id="GO:0005886">
    <property type="term" value="C:plasma membrane"/>
    <property type="evidence" value="ECO:0007669"/>
    <property type="project" value="UniProtKB-SubCell"/>
</dbReference>
<evidence type="ECO:0000256" key="3">
    <source>
        <dbReference type="ARBA" id="ARBA00022679"/>
    </source>
</evidence>
<sequence length="350" mass="37798">MIKLTQAHIIGAIIAYLLGIFIVPLVIYFSKKAGLVDVPNERKIHHGAISRLGGIAIWVSVMLTFLFLVLLSYYPNGVGLSGIIVGGSLMFLLGLVDDIFCLNAKFKLFIQIAIATMVILLGIRIDELYIPFAQTPLSLGFWSYPISLLWIVGISNATNFIDGVDGLAGSIVTIGCIAIGIVSFVVTPPSPISALVAFILMGAMLAFLTFNYNPAKVFMGDSGALYAGFLLSTLSIKGIMNNATSPVMYLPFIILAVPILDVAFSSIRRIMKGSSPFVADSEHIHHKLLHHGCSQDTVVLILSTFAFACAIISILIAGSFSKYYIYAVMLVAVLLILNMISKTIKKTDNK</sequence>
<keyword evidence="7" id="KW-0479">Metal-binding</keyword>
<reference evidence="9" key="2">
    <citation type="journal article" date="2021" name="PeerJ">
        <title>Extensive microbial diversity within the chicken gut microbiome revealed by metagenomics and culture.</title>
        <authorList>
            <person name="Gilroy R."/>
            <person name="Ravi A."/>
            <person name="Getino M."/>
            <person name="Pursley I."/>
            <person name="Horton D.L."/>
            <person name="Alikhan N.F."/>
            <person name="Baker D."/>
            <person name="Gharbi K."/>
            <person name="Hall N."/>
            <person name="Watson M."/>
            <person name="Adriaenssens E.M."/>
            <person name="Foster-Nyarko E."/>
            <person name="Jarju S."/>
            <person name="Secka A."/>
            <person name="Antonio M."/>
            <person name="Oren A."/>
            <person name="Chaudhuri R.R."/>
            <person name="La Ragione R."/>
            <person name="Hildebrand F."/>
            <person name="Pallen M.J."/>
        </authorList>
    </citation>
    <scope>NUCLEOTIDE SEQUENCE</scope>
    <source>
        <strain evidence="9">CHK152-2871</strain>
    </source>
</reference>
<feature type="transmembrane region" description="Helical" evidence="8">
    <location>
        <begin position="6"/>
        <end position="29"/>
    </location>
</feature>
<feature type="transmembrane region" description="Helical" evidence="8">
    <location>
        <begin position="77"/>
        <end position="96"/>
    </location>
</feature>
<dbReference type="AlphaFoldDB" id="A0A9D1FJ35"/>
<evidence type="ECO:0000313" key="9">
    <source>
        <dbReference type="EMBL" id="HIS74771.1"/>
    </source>
</evidence>
<dbReference type="InterPro" id="IPR000715">
    <property type="entry name" value="Glycosyl_transferase_4"/>
</dbReference>
<feature type="transmembrane region" description="Helical" evidence="8">
    <location>
        <begin position="192"/>
        <end position="212"/>
    </location>
</feature>
<dbReference type="CDD" id="cd06853">
    <property type="entry name" value="GT_WecA_like"/>
    <property type="match status" value="1"/>
</dbReference>
<keyword evidence="4 8" id="KW-0812">Transmembrane</keyword>
<keyword evidence="5 8" id="KW-1133">Transmembrane helix</keyword>
<dbReference type="InterPro" id="IPR018480">
    <property type="entry name" value="PNAcMuramoyl-5peptid_Trfase_CS"/>
</dbReference>
<feature type="transmembrane region" description="Helical" evidence="8">
    <location>
        <begin position="167"/>
        <end position="186"/>
    </location>
</feature>
<proteinExistence type="predicted"/>
<dbReference type="GO" id="GO:0071555">
    <property type="term" value="P:cell wall organization"/>
    <property type="evidence" value="ECO:0007669"/>
    <property type="project" value="TreeGrafter"/>
</dbReference>
<evidence type="ECO:0000256" key="5">
    <source>
        <dbReference type="ARBA" id="ARBA00022989"/>
    </source>
</evidence>
<feature type="transmembrane region" description="Helical" evidence="8">
    <location>
        <begin position="297"/>
        <end position="317"/>
    </location>
</feature>
<comment type="subcellular location">
    <subcellularLocation>
        <location evidence="1">Cell membrane</location>
        <topology evidence="1">Multi-pass membrane protein</topology>
    </subcellularLocation>
</comment>
<feature type="transmembrane region" description="Helical" evidence="8">
    <location>
        <begin position="246"/>
        <end position="264"/>
    </location>
</feature>
<feature type="transmembrane region" description="Helical" evidence="8">
    <location>
        <begin position="108"/>
        <end position="125"/>
    </location>
</feature>
<dbReference type="PANTHER" id="PTHR22926:SF3">
    <property type="entry name" value="UNDECAPRENYL-PHOSPHATE ALPHA-N-ACETYLGLUCOSAMINYL 1-PHOSPHATE TRANSFERASE"/>
    <property type="match status" value="1"/>
</dbReference>
<evidence type="ECO:0000256" key="6">
    <source>
        <dbReference type="ARBA" id="ARBA00023136"/>
    </source>
</evidence>
<keyword evidence="6 8" id="KW-0472">Membrane</keyword>
<evidence type="ECO:0000256" key="8">
    <source>
        <dbReference type="SAM" id="Phobius"/>
    </source>
</evidence>
<keyword evidence="2" id="KW-1003">Cell membrane</keyword>
<dbReference type="PROSITE" id="PS01348">
    <property type="entry name" value="MRAY_2"/>
    <property type="match status" value="1"/>
</dbReference>
<dbReference type="GO" id="GO:0046872">
    <property type="term" value="F:metal ion binding"/>
    <property type="evidence" value="ECO:0007669"/>
    <property type="project" value="UniProtKB-KW"/>
</dbReference>
<gene>
    <name evidence="9" type="ORF">IAA86_07105</name>
</gene>